<evidence type="ECO:0000256" key="4">
    <source>
        <dbReference type="ARBA" id="ARBA00022741"/>
    </source>
</evidence>
<dbReference type="SUPFAM" id="SSF52058">
    <property type="entry name" value="L domain-like"/>
    <property type="match status" value="1"/>
</dbReference>
<dbReference type="Gramene" id="TVU23566">
    <property type="protein sequence ID" value="TVU23566"/>
    <property type="gene ID" value="EJB05_25940"/>
</dbReference>
<dbReference type="PRINTS" id="PR00364">
    <property type="entry name" value="DISEASERSIST"/>
</dbReference>
<feature type="domain" description="Disease resistance protein winged helix" evidence="9">
    <location>
        <begin position="390"/>
        <end position="459"/>
    </location>
</feature>
<dbReference type="InterPro" id="IPR058922">
    <property type="entry name" value="WHD_DRP"/>
</dbReference>
<dbReference type="InterPro" id="IPR044974">
    <property type="entry name" value="Disease_R_plants"/>
</dbReference>
<keyword evidence="4" id="KW-0547">Nucleotide-binding</keyword>
<dbReference type="Pfam" id="PF18052">
    <property type="entry name" value="Rx_N"/>
    <property type="match status" value="1"/>
</dbReference>
<keyword evidence="6" id="KW-0175">Coiled coil</keyword>
<evidence type="ECO:0000256" key="2">
    <source>
        <dbReference type="ARBA" id="ARBA00022614"/>
    </source>
</evidence>
<dbReference type="PANTHER" id="PTHR23155">
    <property type="entry name" value="DISEASE RESISTANCE PROTEIN RP"/>
    <property type="match status" value="1"/>
</dbReference>
<dbReference type="InterPro" id="IPR041118">
    <property type="entry name" value="Rx_N"/>
</dbReference>
<dbReference type="InterPro" id="IPR055414">
    <property type="entry name" value="LRR_R13L4/SHOC2-like"/>
</dbReference>
<evidence type="ECO:0000256" key="3">
    <source>
        <dbReference type="ARBA" id="ARBA00022737"/>
    </source>
</evidence>
<dbReference type="AlphaFoldDB" id="A0A5J9UJ32"/>
<evidence type="ECO:0000256" key="1">
    <source>
        <dbReference type="ARBA" id="ARBA00008894"/>
    </source>
</evidence>
<dbReference type="EMBL" id="RWGY01000013">
    <property type="protein sequence ID" value="TVU23566.1"/>
    <property type="molecule type" value="Genomic_DNA"/>
</dbReference>
<comment type="caution">
    <text evidence="11">The sequence shown here is derived from an EMBL/GenBank/DDBJ whole genome shotgun (WGS) entry which is preliminary data.</text>
</comment>
<proteinExistence type="inferred from homology"/>
<evidence type="ECO:0000259" key="9">
    <source>
        <dbReference type="Pfam" id="PF23559"/>
    </source>
</evidence>
<dbReference type="Gene3D" id="3.40.50.300">
    <property type="entry name" value="P-loop containing nucleotide triphosphate hydrolases"/>
    <property type="match status" value="1"/>
</dbReference>
<dbReference type="Pfam" id="PF23559">
    <property type="entry name" value="WHD_DRP"/>
    <property type="match status" value="1"/>
</dbReference>
<sequence length="838" mass="94714">MDQICHFLQDTEQKRLEESADNNWLGRLRDALYDADDFIDIARSKGTNLLPDNSFPIPGKSITCSGLSISSWFSNFRTHHEVAVKVRSLNKRIETILEDKDITSFTHTQPIGTVSTHKVRNRSNLVEPDLVGKEVAHACRKVVDLVLSHKGKKSFKLAIVGTGGVGKTTLAQKIYNDQKIKGIFDKQAWVYVSKENYSNVSILKVVLRIIGVNQEQGESVGELQSILASAIKDKSFFLVLDDIWQSDTWTCLLRTPLHAAATMIVLVTTRHDTVAMEIGVNDLHRVDLMSVDVGWELLWKSMNINEEKEVQNLRDTGMKIVQKCGGLPLGIKLIAKVLASKNQTEKEWKKVLSKDAWSMSNLPSEIKGALYLSYDELPHYLKQCFVYRALFSEDAVILRDDIVRMWVAEGFIYEKDGQLLEDTAEEYYYELIYRNLLQLSFSYPDYSRCKVHDLLRQLACYLSREECFVGDPESIGSNIRRILVLTEKNTVVLPSTDKDKYKLRTWRTSYEKPLTVDNTIFTRLTYIRVLDLTNTVIQSIPDCIGSLIHLRLLDLDGTDICYLPESIGHLINLQILNLGCCKALHCLPLEITRLCNLRRQVPKGIGRLKFLNDLGGYPVGGDKDGSAKMQDGWNLEELGTLSLLRNLSLFKLERAACYCSDSLLMDKKHLKELYLCCTGCTDEPYSEEYVINIEKSFEMLIPPHNLEGLHIYDFFGRRLPSWLGTATHLSSVKYLKLIYCKSLVCLPPIGNLPDLKYLRVEGAAVVTKIGTEFVGCEVGNPGATDLVAFPKLETLVIMDMPNWEEWTFVVEEEEATLAGKEGGKGWICCEAKSGSPTS</sequence>
<protein>
    <recommendedName>
        <fullName evidence="13">NB-ARC domain-containing protein</fullName>
    </recommendedName>
</protein>
<comment type="similarity">
    <text evidence="1">Belongs to the disease resistance NB-LRR family.</text>
</comment>
<keyword evidence="12" id="KW-1185">Reference proteome</keyword>
<feature type="domain" description="NB-ARC" evidence="7">
    <location>
        <begin position="147"/>
        <end position="303"/>
    </location>
</feature>
<dbReference type="GO" id="GO:0002758">
    <property type="term" value="P:innate immune response-activating signaling pathway"/>
    <property type="evidence" value="ECO:0007669"/>
    <property type="project" value="UniProtKB-ARBA"/>
</dbReference>
<keyword evidence="5" id="KW-0611">Plant defense</keyword>
<dbReference type="Gene3D" id="1.10.10.10">
    <property type="entry name" value="Winged helix-like DNA-binding domain superfamily/Winged helix DNA-binding domain"/>
    <property type="match status" value="1"/>
</dbReference>
<feature type="domain" description="Disease resistance N-terminal" evidence="8">
    <location>
        <begin position="3"/>
        <end position="41"/>
    </location>
</feature>
<evidence type="ECO:0000313" key="12">
    <source>
        <dbReference type="Proteomes" id="UP000324897"/>
    </source>
</evidence>
<accession>A0A5J9UJ32</accession>
<keyword evidence="3" id="KW-0677">Repeat</keyword>
<evidence type="ECO:0000259" key="8">
    <source>
        <dbReference type="Pfam" id="PF18052"/>
    </source>
</evidence>
<dbReference type="Proteomes" id="UP000324897">
    <property type="component" value="Chromosome 2"/>
</dbReference>
<evidence type="ECO:0000259" key="7">
    <source>
        <dbReference type="Pfam" id="PF00931"/>
    </source>
</evidence>
<feature type="domain" description="Disease resistance R13L4/SHOC-2-like LRR" evidence="10">
    <location>
        <begin position="522"/>
        <end position="798"/>
    </location>
</feature>
<dbReference type="InterPro" id="IPR036388">
    <property type="entry name" value="WH-like_DNA-bd_sf"/>
</dbReference>
<dbReference type="FunFam" id="1.10.10.10:FF:000322">
    <property type="entry name" value="Probable disease resistance protein At1g63360"/>
    <property type="match status" value="1"/>
</dbReference>
<dbReference type="Gene3D" id="3.80.10.10">
    <property type="entry name" value="Ribonuclease Inhibitor"/>
    <property type="match status" value="1"/>
</dbReference>
<dbReference type="GO" id="GO:0009626">
    <property type="term" value="P:plant-type hypersensitive response"/>
    <property type="evidence" value="ECO:0007669"/>
    <property type="project" value="UniProtKB-ARBA"/>
</dbReference>
<dbReference type="GO" id="GO:0042742">
    <property type="term" value="P:defense response to bacterium"/>
    <property type="evidence" value="ECO:0007669"/>
    <property type="project" value="UniProtKB-ARBA"/>
</dbReference>
<dbReference type="GO" id="GO:0043531">
    <property type="term" value="F:ADP binding"/>
    <property type="evidence" value="ECO:0007669"/>
    <property type="project" value="InterPro"/>
</dbReference>
<reference evidence="11 12" key="1">
    <citation type="journal article" date="2019" name="Sci. Rep.">
        <title>A high-quality genome of Eragrostis curvula grass provides insights into Poaceae evolution and supports new strategies to enhance forage quality.</title>
        <authorList>
            <person name="Carballo J."/>
            <person name="Santos B.A.C.M."/>
            <person name="Zappacosta D."/>
            <person name="Garbus I."/>
            <person name="Selva J.P."/>
            <person name="Gallo C.A."/>
            <person name="Diaz A."/>
            <person name="Albertini E."/>
            <person name="Caccamo M."/>
            <person name="Echenique V."/>
        </authorList>
    </citation>
    <scope>NUCLEOTIDE SEQUENCE [LARGE SCALE GENOMIC DNA]</scope>
    <source>
        <strain evidence="12">cv. Victoria</strain>
        <tissue evidence="11">Leaf</tissue>
    </source>
</reference>
<keyword evidence="2" id="KW-0433">Leucine-rich repeat</keyword>
<feature type="non-terminal residue" evidence="11">
    <location>
        <position position="1"/>
    </location>
</feature>
<dbReference type="Pfam" id="PF23598">
    <property type="entry name" value="LRR_14"/>
    <property type="match status" value="1"/>
</dbReference>
<evidence type="ECO:0008006" key="13">
    <source>
        <dbReference type="Google" id="ProtNLM"/>
    </source>
</evidence>
<dbReference type="Pfam" id="PF00931">
    <property type="entry name" value="NB-ARC"/>
    <property type="match status" value="1"/>
</dbReference>
<dbReference type="InterPro" id="IPR032675">
    <property type="entry name" value="LRR_dom_sf"/>
</dbReference>
<dbReference type="OrthoDB" id="1050628at2759"/>
<dbReference type="InterPro" id="IPR027417">
    <property type="entry name" value="P-loop_NTPase"/>
</dbReference>
<dbReference type="PANTHER" id="PTHR23155:SF1165">
    <property type="entry name" value="OS11G0676100 PROTEIN"/>
    <property type="match status" value="1"/>
</dbReference>
<gene>
    <name evidence="11" type="ORF">EJB05_25940</name>
</gene>
<dbReference type="SUPFAM" id="SSF52540">
    <property type="entry name" value="P-loop containing nucleoside triphosphate hydrolases"/>
    <property type="match status" value="1"/>
</dbReference>
<dbReference type="InterPro" id="IPR002182">
    <property type="entry name" value="NB-ARC"/>
</dbReference>
<evidence type="ECO:0000259" key="10">
    <source>
        <dbReference type="Pfam" id="PF23598"/>
    </source>
</evidence>
<evidence type="ECO:0000313" key="11">
    <source>
        <dbReference type="EMBL" id="TVU23566.1"/>
    </source>
</evidence>
<organism evidence="11 12">
    <name type="scientific">Eragrostis curvula</name>
    <name type="common">weeping love grass</name>
    <dbReference type="NCBI Taxonomy" id="38414"/>
    <lineage>
        <taxon>Eukaryota</taxon>
        <taxon>Viridiplantae</taxon>
        <taxon>Streptophyta</taxon>
        <taxon>Embryophyta</taxon>
        <taxon>Tracheophyta</taxon>
        <taxon>Spermatophyta</taxon>
        <taxon>Magnoliopsida</taxon>
        <taxon>Liliopsida</taxon>
        <taxon>Poales</taxon>
        <taxon>Poaceae</taxon>
        <taxon>PACMAD clade</taxon>
        <taxon>Chloridoideae</taxon>
        <taxon>Eragrostideae</taxon>
        <taxon>Eragrostidinae</taxon>
        <taxon>Eragrostis</taxon>
    </lineage>
</organism>
<evidence type="ECO:0000256" key="5">
    <source>
        <dbReference type="ARBA" id="ARBA00022821"/>
    </source>
</evidence>
<name>A0A5J9UJ32_9POAL</name>
<evidence type="ECO:0000256" key="6">
    <source>
        <dbReference type="ARBA" id="ARBA00023054"/>
    </source>
</evidence>